<dbReference type="Gene3D" id="1.10.10.60">
    <property type="entry name" value="Homeodomain-like"/>
    <property type="match status" value="1"/>
</dbReference>
<dbReference type="InterPro" id="IPR058031">
    <property type="entry name" value="AAA_lid_NorR"/>
</dbReference>
<evidence type="ECO:0000256" key="3">
    <source>
        <dbReference type="ARBA" id="ARBA00023012"/>
    </source>
</evidence>
<keyword evidence="4" id="KW-0805">Transcription regulation</keyword>
<name>A0ABR5YAV8_9SPHN</name>
<organism evidence="9 10">
    <name type="scientific">Sphingomonas hankookensis</name>
    <dbReference type="NCBI Taxonomy" id="563996"/>
    <lineage>
        <taxon>Bacteria</taxon>
        <taxon>Pseudomonadati</taxon>
        <taxon>Pseudomonadota</taxon>
        <taxon>Alphaproteobacteria</taxon>
        <taxon>Sphingomonadales</taxon>
        <taxon>Sphingomonadaceae</taxon>
        <taxon>Sphingomonas</taxon>
    </lineage>
</organism>
<evidence type="ECO:0000256" key="2">
    <source>
        <dbReference type="ARBA" id="ARBA00022840"/>
    </source>
</evidence>
<dbReference type="Gene3D" id="3.40.50.2300">
    <property type="match status" value="1"/>
</dbReference>
<dbReference type="InterPro" id="IPR011006">
    <property type="entry name" value="CheY-like_superfamily"/>
</dbReference>
<keyword evidence="2" id="KW-0067">ATP-binding</keyword>
<sequence>MSGDGHPVAASSGWNILLIEDDPVVARTTNILFRLAGHRVELAGHPDTAFSLLARRRYDAILLDLNFTMGRSDGAEGLACLRRIMAGDPSACVVVITAHSGIRIAIEAMQAGARDFVMKPWRREVLLDKVAGAVGRSVRPAAGRPTGNQGSSGPVLLGTSVQMAAIRDLVRRVGPTIASVCISGRSGTGRSLVAAAVHAASGDADRVPLRLDLRSAEDWALLDGASGTALLRHVDRLDAVGQGRLFDRLPPGLRGITIVDDAARLLPALRRRLCTVEIAVPRLIDRRGDAVLLARHFAAVAGESYRRPAPALTPAAEAMIAATDWPDEVRGLAMAIERAVLLADDGVIDAAAIRPADGDAPPPVPGTPFGLGDAERLLIAAALKDHRHNVSRAATALGISRGTLYRRMAQYGL</sequence>
<dbReference type="SMART" id="SM00448">
    <property type="entry name" value="REC"/>
    <property type="match status" value="1"/>
</dbReference>
<dbReference type="PANTHER" id="PTHR32071:SF57">
    <property type="entry name" value="C4-DICARBOXYLATE TRANSPORT TRANSCRIPTIONAL REGULATORY PROTEIN DCTD"/>
    <property type="match status" value="1"/>
</dbReference>
<keyword evidence="3" id="KW-0902">Two-component regulatory system</keyword>
<dbReference type="EMBL" id="LQQO01000033">
    <property type="protein sequence ID" value="KZE11865.1"/>
    <property type="molecule type" value="Genomic_DNA"/>
</dbReference>
<keyword evidence="6" id="KW-0597">Phosphoprotein</keyword>
<feature type="domain" description="Sigma-54 factor interaction" evidence="7">
    <location>
        <begin position="156"/>
        <end position="341"/>
    </location>
</feature>
<dbReference type="PRINTS" id="PR01590">
    <property type="entry name" value="HTHFIS"/>
</dbReference>
<dbReference type="PROSITE" id="PS50110">
    <property type="entry name" value="RESPONSE_REGULATORY"/>
    <property type="match status" value="1"/>
</dbReference>
<dbReference type="Pfam" id="PF02954">
    <property type="entry name" value="HTH_8"/>
    <property type="match status" value="1"/>
</dbReference>
<dbReference type="PANTHER" id="PTHR32071">
    <property type="entry name" value="TRANSCRIPTIONAL REGULATORY PROTEIN"/>
    <property type="match status" value="1"/>
</dbReference>
<keyword evidence="1" id="KW-0547">Nucleotide-binding</keyword>
<protein>
    <submittedName>
        <fullName evidence="9">Fis family transcriptional regulator</fullName>
    </submittedName>
</protein>
<evidence type="ECO:0000256" key="4">
    <source>
        <dbReference type="ARBA" id="ARBA00023015"/>
    </source>
</evidence>
<evidence type="ECO:0000256" key="5">
    <source>
        <dbReference type="ARBA" id="ARBA00023163"/>
    </source>
</evidence>
<dbReference type="SUPFAM" id="SSF52540">
    <property type="entry name" value="P-loop containing nucleoside triphosphate hydrolases"/>
    <property type="match status" value="1"/>
</dbReference>
<dbReference type="Pfam" id="PF00072">
    <property type="entry name" value="Response_reg"/>
    <property type="match status" value="1"/>
</dbReference>
<dbReference type="Pfam" id="PF00158">
    <property type="entry name" value="Sigma54_activat"/>
    <property type="match status" value="1"/>
</dbReference>
<evidence type="ECO:0000259" key="7">
    <source>
        <dbReference type="PROSITE" id="PS50045"/>
    </source>
</evidence>
<evidence type="ECO:0000313" key="10">
    <source>
        <dbReference type="Proteomes" id="UP000076609"/>
    </source>
</evidence>
<dbReference type="RefSeq" id="WP_066691623.1">
    <property type="nucleotide sequence ID" value="NZ_CP117025.1"/>
</dbReference>
<feature type="domain" description="Response regulatory" evidence="8">
    <location>
        <begin position="15"/>
        <end position="134"/>
    </location>
</feature>
<dbReference type="Pfam" id="PF25601">
    <property type="entry name" value="AAA_lid_14"/>
    <property type="match status" value="1"/>
</dbReference>
<reference evidence="10" key="1">
    <citation type="submission" date="2016-01" db="EMBL/GenBank/DDBJ databases">
        <title>Draft genome of Chromobacterium sp. F49.</title>
        <authorList>
            <person name="Hong K.W."/>
        </authorList>
    </citation>
    <scope>NUCLEOTIDE SEQUENCE [LARGE SCALE GENOMIC DNA]</scope>
    <source>
        <strain evidence="10">CN3</strain>
    </source>
</reference>
<dbReference type="SUPFAM" id="SSF52172">
    <property type="entry name" value="CheY-like"/>
    <property type="match status" value="1"/>
</dbReference>
<dbReference type="Gene3D" id="1.10.8.60">
    <property type="match status" value="1"/>
</dbReference>
<evidence type="ECO:0000313" key="9">
    <source>
        <dbReference type="EMBL" id="KZE11865.1"/>
    </source>
</evidence>
<comment type="caution">
    <text evidence="9">The sequence shown here is derived from an EMBL/GenBank/DDBJ whole genome shotgun (WGS) entry which is preliminary data.</text>
</comment>
<dbReference type="Gene3D" id="3.40.50.300">
    <property type="entry name" value="P-loop containing nucleotide triphosphate hydrolases"/>
    <property type="match status" value="1"/>
</dbReference>
<dbReference type="Proteomes" id="UP000076609">
    <property type="component" value="Unassembled WGS sequence"/>
</dbReference>
<dbReference type="InterPro" id="IPR002197">
    <property type="entry name" value="HTH_Fis"/>
</dbReference>
<evidence type="ECO:0000256" key="1">
    <source>
        <dbReference type="ARBA" id="ARBA00022741"/>
    </source>
</evidence>
<dbReference type="SUPFAM" id="SSF46689">
    <property type="entry name" value="Homeodomain-like"/>
    <property type="match status" value="1"/>
</dbReference>
<keyword evidence="10" id="KW-1185">Reference proteome</keyword>
<feature type="modified residue" description="4-aspartylphosphate" evidence="6">
    <location>
        <position position="64"/>
    </location>
</feature>
<dbReference type="PROSITE" id="PS50045">
    <property type="entry name" value="SIGMA54_INTERACT_4"/>
    <property type="match status" value="1"/>
</dbReference>
<dbReference type="InterPro" id="IPR001789">
    <property type="entry name" value="Sig_transdc_resp-reg_receiver"/>
</dbReference>
<proteinExistence type="predicted"/>
<dbReference type="InterPro" id="IPR027417">
    <property type="entry name" value="P-loop_NTPase"/>
</dbReference>
<dbReference type="InterPro" id="IPR002078">
    <property type="entry name" value="Sigma_54_int"/>
</dbReference>
<evidence type="ECO:0000259" key="8">
    <source>
        <dbReference type="PROSITE" id="PS50110"/>
    </source>
</evidence>
<evidence type="ECO:0000256" key="6">
    <source>
        <dbReference type="PROSITE-ProRule" id="PRU00169"/>
    </source>
</evidence>
<keyword evidence="5" id="KW-0804">Transcription</keyword>
<dbReference type="InterPro" id="IPR009057">
    <property type="entry name" value="Homeodomain-like_sf"/>
</dbReference>
<dbReference type="CDD" id="cd00156">
    <property type="entry name" value="REC"/>
    <property type="match status" value="1"/>
</dbReference>
<accession>A0ABR5YAV8</accession>
<gene>
    <name evidence="9" type="ORF">AVT10_16965</name>
</gene>